<dbReference type="eggNOG" id="KOG0254">
    <property type="taxonomic scope" value="Eukaryota"/>
</dbReference>
<dbReference type="Gene3D" id="1.20.1250.20">
    <property type="entry name" value="MFS general substrate transporter like domains"/>
    <property type="match status" value="1"/>
</dbReference>
<keyword evidence="4 5" id="KW-0472">Membrane</keyword>
<organism evidence="7 8">
    <name type="scientific">Magnaporthiopsis poae (strain ATCC 64411 / 73-15)</name>
    <name type="common">Kentucky bluegrass fungus</name>
    <name type="synonym">Magnaporthe poae</name>
    <dbReference type="NCBI Taxonomy" id="644358"/>
    <lineage>
        <taxon>Eukaryota</taxon>
        <taxon>Fungi</taxon>
        <taxon>Dikarya</taxon>
        <taxon>Ascomycota</taxon>
        <taxon>Pezizomycotina</taxon>
        <taxon>Sordariomycetes</taxon>
        <taxon>Sordariomycetidae</taxon>
        <taxon>Magnaporthales</taxon>
        <taxon>Magnaporthaceae</taxon>
        <taxon>Magnaporthiopsis</taxon>
    </lineage>
</organism>
<evidence type="ECO:0000313" key="8">
    <source>
        <dbReference type="Proteomes" id="UP000011715"/>
    </source>
</evidence>
<sequence length="282" mass="31591">MMQHTIRLEREVQQGATYLDCFRGADLRRTECTVGAWACQQLCGSAFMSYSTYFFQQAGIPVSASFSLTMGQYAINTGGVVIAWLLMGTFGIGRRSLYLWGAVWMFVVLMLVGGFGELGTTPASWAAGSMLLVWSISYQFTVGTICYSLVTEYPSRQLLIKTLNLGRATYCILNIVKNSFMPYMLNPTAWNWKSRTAFFWAGLDLVVIVWVYFRLPEPTGFTYAELDRLFELRVPARKFQSVGIDVFRKDDERLNVAKDAVARAQVVSAAGEKPEGEAPEKA</sequence>
<name>A0A0C4EBV9_MAGP6</name>
<evidence type="ECO:0000256" key="2">
    <source>
        <dbReference type="ARBA" id="ARBA00022692"/>
    </source>
</evidence>
<evidence type="ECO:0000256" key="1">
    <source>
        <dbReference type="ARBA" id="ARBA00004141"/>
    </source>
</evidence>
<reference evidence="6" key="3">
    <citation type="submission" date="2011-03" db="EMBL/GenBank/DDBJ databases">
        <title>Annotation of Magnaporthe poae ATCC 64411.</title>
        <authorList>
            <person name="Ma L.-J."/>
            <person name="Dead R."/>
            <person name="Young S.K."/>
            <person name="Zeng Q."/>
            <person name="Gargeya S."/>
            <person name="Fitzgerald M."/>
            <person name="Haas B."/>
            <person name="Abouelleil A."/>
            <person name="Alvarado L."/>
            <person name="Arachchi H.M."/>
            <person name="Berlin A."/>
            <person name="Brown A."/>
            <person name="Chapman S.B."/>
            <person name="Chen Z."/>
            <person name="Dunbar C."/>
            <person name="Freedman E."/>
            <person name="Gearin G."/>
            <person name="Gellesch M."/>
            <person name="Goldberg J."/>
            <person name="Griggs A."/>
            <person name="Gujja S."/>
            <person name="Heiman D."/>
            <person name="Howarth C."/>
            <person name="Larson L."/>
            <person name="Lui A."/>
            <person name="MacDonald P.J.P."/>
            <person name="Mehta T."/>
            <person name="Montmayeur A."/>
            <person name="Murphy C."/>
            <person name="Neiman D."/>
            <person name="Pearson M."/>
            <person name="Priest M."/>
            <person name="Roberts A."/>
            <person name="Saif S."/>
            <person name="Shea T."/>
            <person name="Shenoy N."/>
            <person name="Sisk P."/>
            <person name="Stolte C."/>
            <person name="Sykes S."/>
            <person name="Yandava C."/>
            <person name="Wortman J."/>
            <person name="Nusbaum C."/>
            <person name="Birren B."/>
        </authorList>
    </citation>
    <scope>NUCLEOTIDE SEQUENCE</scope>
    <source>
        <strain evidence="6">ATCC 64411</strain>
    </source>
</reference>
<protein>
    <recommendedName>
        <fullName evidence="9">Major facilitator superfamily (MFS) profile domain-containing protein</fullName>
    </recommendedName>
</protein>
<dbReference type="VEuPathDB" id="FungiDB:MAPG_10170"/>
<dbReference type="InterPro" id="IPR050360">
    <property type="entry name" value="MFS_Sugar_Transporters"/>
</dbReference>
<evidence type="ECO:0000256" key="3">
    <source>
        <dbReference type="ARBA" id="ARBA00022989"/>
    </source>
</evidence>
<dbReference type="OMA" id="WIRQTIC"/>
<reference evidence="7" key="4">
    <citation type="journal article" date="2015" name="G3 (Bethesda)">
        <title>Genome sequences of three phytopathogenic species of the Magnaporthaceae family of fungi.</title>
        <authorList>
            <person name="Okagaki L.H."/>
            <person name="Nunes C.C."/>
            <person name="Sailsbery J."/>
            <person name="Clay B."/>
            <person name="Brown D."/>
            <person name="John T."/>
            <person name="Oh Y."/>
            <person name="Young N."/>
            <person name="Fitzgerald M."/>
            <person name="Haas B.J."/>
            <person name="Zeng Q."/>
            <person name="Young S."/>
            <person name="Adiconis X."/>
            <person name="Fan L."/>
            <person name="Levin J.Z."/>
            <person name="Mitchell T.K."/>
            <person name="Okubara P.A."/>
            <person name="Farman M.L."/>
            <person name="Kohn L.M."/>
            <person name="Birren B."/>
            <person name="Ma L.-J."/>
            <person name="Dean R.A."/>
        </authorList>
    </citation>
    <scope>NUCLEOTIDE SEQUENCE</scope>
    <source>
        <strain evidence="7">ATCC 64411 / 73-15</strain>
    </source>
</reference>
<dbReference type="GO" id="GO:0005351">
    <property type="term" value="F:carbohydrate:proton symporter activity"/>
    <property type="evidence" value="ECO:0007669"/>
    <property type="project" value="TreeGrafter"/>
</dbReference>
<reference evidence="7" key="5">
    <citation type="submission" date="2015-06" db="UniProtKB">
        <authorList>
            <consortium name="EnsemblFungi"/>
        </authorList>
    </citation>
    <scope>IDENTIFICATION</scope>
    <source>
        <strain evidence="7">ATCC 64411</strain>
    </source>
</reference>
<evidence type="ECO:0000256" key="5">
    <source>
        <dbReference type="SAM" id="Phobius"/>
    </source>
</evidence>
<comment type="subcellular location">
    <subcellularLocation>
        <location evidence="1">Membrane</location>
        <topology evidence="1">Multi-pass membrane protein</topology>
    </subcellularLocation>
</comment>
<feature type="transmembrane region" description="Helical" evidence="5">
    <location>
        <begin position="98"/>
        <end position="119"/>
    </location>
</feature>
<reference evidence="6" key="2">
    <citation type="submission" date="2010-05" db="EMBL/GenBank/DDBJ databases">
        <title>The Genome Sequence of Magnaporthe poae strain ATCC 64411.</title>
        <authorList>
            <consortium name="The Broad Institute Genome Sequencing Platform"/>
            <consortium name="Broad Institute Genome Sequencing Center for Infectious Disease"/>
            <person name="Ma L.-J."/>
            <person name="Dead R."/>
            <person name="Young S."/>
            <person name="Zeng Q."/>
            <person name="Koehrsen M."/>
            <person name="Alvarado L."/>
            <person name="Berlin A."/>
            <person name="Chapman S.B."/>
            <person name="Chen Z."/>
            <person name="Freedman E."/>
            <person name="Gellesch M."/>
            <person name="Goldberg J."/>
            <person name="Griggs A."/>
            <person name="Gujja S."/>
            <person name="Heilman E.R."/>
            <person name="Heiman D."/>
            <person name="Hepburn T."/>
            <person name="Howarth C."/>
            <person name="Jen D."/>
            <person name="Larson L."/>
            <person name="Mehta T."/>
            <person name="Neiman D."/>
            <person name="Pearson M."/>
            <person name="Roberts A."/>
            <person name="Saif S."/>
            <person name="Shea T."/>
            <person name="Shenoy N."/>
            <person name="Sisk P."/>
            <person name="Stolte C."/>
            <person name="Sykes S."/>
            <person name="Walk T."/>
            <person name="White J."/>
            <person name="Yandava C."/>
            <person name="Haas B."/>
            <person name="Nusbaum C."/>
            <person name="Birren B."/>
        </authorList>
    </citation>
    <scope>NUCLEOTIDE SEQUENCE</scope>
    <source>
        <strain evidence="6">ATCC 64411</strain>
    </source>
</reference>
<dbReference type="PANTHER" id="PTHR48022">
    <property type="entry name" value="PLASTIDIC GLUCOSE TRANSPORTER 4"/>
    <property type="match status" value="1"/>
</dbReference>
<dbReference type="AlphaFoldDB" id="A0A0C4EBV9"/>
<feature type="transmembrane region" description="Helical" evidence="5">
    <location>
        <begin position="73"/>
        <end position="92"/>
    </location>
</feature>
<dbReference type="EMBL" id="GL876977">
    <property type="protein sequence ID" value="KLU91652.1"/>
    <property type="molecule type" value="Genomic_DNA"/>
</dbReference>
<feature type="transmembrane region" description="Helical" evidence="5">
    <location>
        <begin position="197"/>
        <end position="213"/>
    </location>
</feature>
<evidence type="ECO:0000313" key="6">
    <source>
        <dbReference type="EMBL" id="KLU91652.1"/>
    </source>
</evidence>
<dbReference type="PANTHER" id="PTHR48022:SF5">
    <property type="entry name" value="ALPHA-GLUCOSIDES PERMEASE MPH2-RELATED"/>
    <property type="match status" value="1"/>
</dbReference>
<dbReference type="Pfam" id="PF00083">
    <property type="entry name" value="Sugar_tr"/>
    <property type="match status" value="1"/>
</dbReference>
<proteinExistence type="predicted"/>
<evidence type="ECO:0000313" key="7">
    <source>
        <dbReference type="EnsemblFungi" id="MAPG_10170T0"/>
    </source>
</evidence>
<accession>A0A0C4EBV9</accession>
<feature type="transmembrane region" description="Helical" evidence="5">
    <location>
        <begin position="131"/>
        <end position="150"/>
    </location>
</feature>
<dbReference type="InterPro" id="IPR005828">
    <property type="entry name" value="MFS_sugar_transport-like"/>
</dbReference>
<dbReference type="Proteomes" id="UP000011715">
    <property type="component" value="Unassembled WGS sequence"/>
</dbReference>
<keyword evidence="2 5" id="KW-0812">Transmembrane</keyword>
<dbReference type="SUPFAM" id="SSF103473">
    <property type="entry name" value="MFS general substrate transporter"/>
    <property type="match status" value="1"/>
</dbReference>
<dbReference type="OrthoDB" id="4062836at2759"/>
<keyword evidence="8" id="KW-1185">Reference proteome</keyword>
<dbReference type="GO" id="GO:0016020">
    <property type="term" value="C:membrane"/>
    <property type="evidence" value="ECO:0007669"/>
    <property type="project" value="UniProtKB-SubCell"/>
</dbReference>
<evidence type="ECO:0008006" key="9">
    <source>
        <dbReference type="Google" id="ProtNLM"/>
    </source>
</evidence>
<gene>
    <name evidence="6" type="ORF">MAPG_10170</name>
</gene>
<reference evidence="8" key="1">
    <citation type="submission" date="2010-05" db="EMBL/GenBank/DDBJ databases">
        <title>The genome sequence of Magnaporthe poae strain ATCC 64411.</title>
        <authorList>
            <person name="Ma L.-J."/>
            <person name="Dead R."/>
            <person name="Young S."/>
            <person name="Zeng Q."/>
            <person name="Koehrsen M."/>
            <person name="Alvarado L."/>
            <person name="Berlin A."/>
            <person name="Chapman S.B."/>
            <person name="Chen Z."/>
            <person name="Freedman E."/>
            <person name="Gellesch M."/>
            <person name="Goldberg J."/>
            <person name="Griggs A."/>
            <person name="Gujja S."/>
            <person name="Heilman E.R."/>
            <person name="Heiman D."/>
            <person name="Hepburn T."/>
            <person name="Howarth C."/>
            <person name="Jen D."/>
            <person name="Larson L."/>
            <person name="Mehta T."/>
            <person name="Neiman D."/>
            <person name="Pearson M."/>
            <person name="Roberts A."/>
            <person name="Saif S."/>
            <person name="Shea T."/>
            <person name="Shenoy N."/>
            <person name="Sisk P."/>
            <person name="Stolte C."/>
            <person name="Sykes S."/>
            <person name="Walk T."/>
            <person name="White J."/>
            <person name="Yandava C."/>
            <person name="Haas B."/>
            <person name="Nusbaum C."/>
            <person name="Birren B."/>
        </authorList>
    </citation>
    <scope>NUCLEOTIDE SEQUENCE [LARGE SCALE GENOMIC DNA]</scope>
    <source>
        <strain evidence="8">ATCC 64411 / 73-15</strain>
    </source>
</reference>
<evidence type="ECO:0000256" key="4">
    <source>
        <dbReference type="ARBA" id="ARBA00023136"/>
    </source>
</evidence>
<keyword evidence="3 5" id="KW-1133">Transmembrane helix</keyword>
<dbReference type="EMBL" id="ADBL01002618">
    <property type="status" value="NOT_ANNOTATED_CDS"/>
    <property type="molecule type" value="Genomic_DNA"/>
</dbReference>
<dbReference type="EnsemblFungi" id="MAPG_10170T0">
    <property type="protein sequence ID" value="MAPG_10170T0"/>
    <property type="gene ID" value="MAPG_10170"/>
</dbReference>
<dbReference type="InterPro" id="IPR036259">
    <property type="entry name" value="MFS_trans_sf"/>
</dbReference>